<keyword evidence="4" id="KW-0067">ATP-binding</keyword>
<dbReference type="EMBL" id="JBEPMA010000001">
    <property type="protein sequence ID" value="MET3616690.1"/>
    <property type="molecule type" value="Genomic_DNA"/>
</dbReference>
<dbReference type="Gene3D" id="3.40.50.300">
    <property type="entry name" value="P-loop containing nucleotide triphosphate hydrolases"/>
    <property type="match status" value="1"/>
</dbReference>
<evidence type="ECO:0000259" key="6">
    <source>
        <dbReference type="PROSITE" id="PS50893"/>
    </source>
</evidence>
<comment type="caution">
    <text evidence="7">The sequence shown here is derived from an EMBL/GenBank/DDBJ whole genome shotgun (WGS) entry which is preliminary data.</text>
</comment>
<evidence type="ECO:0000256" key="5">
    <source>
        <dbReference type="SAM" id="MobiDB-lite"/>
    </source>
</evidence>
<feature type="domain" description="ABC transporter" evidence="6">
    <location>
        <begin position="4"/>
        <end position="230"/>
    </location>
</feature>
<dbReference type="PANTHER" id="PTHR42711">
    <property type="entry name" value="ABC TRANSPORTER ATP-BINDING PROTEIN"/>
    <property type="match status" value="1"/>
</dbReference>
<evidence type="ECO:0000313" key="7">
    <source>
        <dbReference type="EMBL" id="MET3616690.1"/>
    </source>
</evidence>
<reference evidence="7 8" key="1">
    <citation type="submission" date="2024-06" db="EMBL/GenBank/DDBJ databases">
        <title>Genomic Encyclopedia of Type Strains, Phase IV (KMG-IV): sequencing the most valuable type-strain genomes for metagenomic binning, comparative biology and taxonomic classification.</title>
        <authorList>
            <person name="Goeker M."/>
        </authorList>
    </citation>
    <scope>NUCLEOTIDE SEQUENCE [LARGE SCALE GENOMIC DNA]</scope>
    <source>
        <strain evidence="7 8">DSM 21460</strain>
    </source>
</reference>
<feature type="region of interest" description="Disordered" evidence="5">
    <location>
        <begin position="433"/>
        <end position="456"/>
    </location>
</feature>
<dbReference type="Proteomes" id="UP001549162">
    <property type="component" value="Unassembled WGS sequence"/>
</dbReference>
<organism evidence="7 8">
    <name type="scientific">Peptoniphilus olsenii</name>
    <dbReference type="NCBI Taxonomy" id="411570"/>
    <lineage>
        <taxon>Bacteria</taxon>
        <taxon>Bacillati</taxon>
        <taxon>Bacillota</taxon>
        <taxon>Tissierellia</taxon>
        <taxon>Tissierellales</taxon>
        <taxon>Peptoniphilaceae</taxon>
        <taxon>Peptoniphilus</taxon>
    </lineage>
</organism>
<evidence type="ECO:0000313" key="8">
    <source>
        <dbReference type="Proteomes" id="UP001549162"/>
    </source>
</evidence>
<evidence type="ECO:0000256" key="2">
    <source>
        <dbReference type="ARBA" id="ARBA00022448"/>
    </source>
</evidence>
<sequence length="456" mass="52110">MSAIVINNLSKRQGKIEVLSNFNLEVLDGEIFSLLGMENSGKTTLARIIMGFLKPNKGTVNIYNMDSFKESREIKESTSFVPEESLLQTNMRSSSILKKTLNSHNLQNTEDIDAICDYFNFNDKLRISDLDKRESKIFSIINALIIKPRLLILDNPATNLNQSDIDKVFSYIKGLNERENLTVLILTNSLKEARKYSTRIAYLHDGKVAETEYNNINNCGDKVLKINSYRGNLNYFTSIGAKVIKDADDETILYYDQELPELSKVIYEEGLENYILEDANLEDKISAYYSGNNMSTRTDSKNLNKIEDTLKEESLIKNPITSTNTVIKEESSEDNLKVNSKTEKITLDDDKRDNIHNTKTNLFADEDEYKDNIINGDMTEYENPQKIDTTDYHKEPEVDETVIIKNDLTDKVEDIGSTKNYTDILSSKNVDYAQKNSSENVESTPHDEIKEDQNDF</sequence>
<dbReference type="InterPro" id="IPR003593">
    <property type="entry name" value="AAA+_ATPase"/>
</dbReference>
<keyword evidence="3" id="KW-0547">Nucleotide-binding</keyword>
<comment type="similarity">
    <text evidence="1">Belongs to the ABC transporter superfamily.</text>
</comment>
<keyword evidence="2" id="KW-0813">Transport</keyword>
<dbReference type="InterPro" id="IPR027417">
    <property type="entry name" value="P-loop_NTPase"/>
</dbReference>
<dbReference type="PROSITE" id="PS50893">
    <property type="entry name" value="ABC_TRANSPORTER_2"/>
    <property type="match status" value="1"/>
</dbReference>
<evidence type="ECO:0000256" key="3">
    <source>
        <dbReference type="ARBA" id="ARBA00022741"/>
    </source>
</evidence>
<dbReference type="SUPFAM" id="SSF52540">
    <property type="entry name" value="P-loop containing nucleoside triphosphate hydrolases"/>
    <property type="match status" value="1"/>
</dbReference>
<name>A0ABV2J7E2_9FIRM</name>
<gene>
    <name evidence="7" type="ORF">ABID14_000310</name>
</gene>
<accession>A0ABV2J7E2</accession>
<evidence type="ECO:0000256" key="4">
    <source>
        <dbReference type="ARBA" id="ARBA00022840"/>
    </source>
</evidence>
<feature type="compositionally biased region" description="Basic and acidic residues" evidence="5">
    <location>
        <begin position="444"/>
        <end position="456"/>
    </location>
</feature>
<evidence type="ECO:0000256" key="1">
    <source>
        <dbReference type="ARBA" id="ARBA00005417"/>
    </source>
</evidence>
<dbReference type="SMART" id="SM00382">
    <property type="entry name" value="AAA"/>
    <property type="match status" value="1"/>
</dbReference>
<dbReference type="InterPro" id="IPR050763">
    <property type="entry name" value="ABC_transporter_ATP-binding"/>
</dbReference>
<dbReference type="PANTHER" id="PTHR42711:SF5">
    <property type="entry name" value="ABC TRANSPORTER ATP-BINDING PROTEIN NATA"/>
    <property type="match status" value="1"/>
</dbReference>
<protein>
    <submittedName>
        <fullName evidence="7">ABC-type multidrug transport system ATPase subunit</fullName>
    </submittedName>
</protein>
<dbReference type="InterPro" id="IPR003439">
    <property type="entry name" value="ABC_transporter-like_ATP-bd"/>
</dbReference>
<dbReference type="Pfam" id="PF00005">
    <property type="entry name" value="ABC_tran"/>
    <property type="match status" value="1"/>
</dbReference>
<proteinExistence type="inferred from homology"/>
<feature type="compositionally biased region" description="Polar residues" evidence="5">
    <location>
        <begin position="433"/>
        <end position="443"/>
    </location>
</feature>
<keyword evidence="8" id="KW-1185">Reference proteome</keyword>
<dbReference type="RefSeq" id="WP_354366691.1">
    <property type="nucleotide sequence ID" value="NZ_JBEPMA010000001.1"/>
</dbReference>